<protein>
    <submittedName>
        <fullName evidence="1">Uncharacterized protein</fullName>
    </submittedName>
</protein>
<dbReference type="EMBL" id="SSTD01020124">
    <property type="protein sequence ID" value="TYJ95670.1"/>
    <property type="molecule type" value="Genomic_DNA"/>
</dbReference>
<organism evidence="1 3">
    <name type="scientific">Cucumis melo var. makuwa</name>
    <name type="common">Oriental melon</name>
    <dbReference type="NCBI Taxonomy" id="1194695"/>
    <lineage>
        <taxon>Eukaryota</taxon>
        <taxon>Viridiplantae</taxon>
        <taxon>Streptophyta</taxon>
        <taxon>Embryophyta</taxon>
        <taxon>Tracheophyta</taxon>
        <taxon>Spermatophyta</taxon>
        <taxon>Magnoliopsida</taxon>
        <taxon>eudicotyledons</taxon>
        <taxon>Gunneridae</taxon>
        <taxon>Pentapetalae</taxon>
        <taxon>rosids</taxon>
        <taxon>fabids</taxon>
        <taxon>Cucurbitales</taxon>
        <taxon>Cucurbitaceae</taxon>
        <taxon>Benincaseae</taxon>
        <taxon>Cucumis</taxon>
    </lineage>
</organism>
<dbReference type="AlphaFoldDB" id="A0A5A7SSG9"/>
<gene>
    <name evidence="2" type="ORF">E5676_scaffold104G001020</name>
    <name evidence="1" type="ORF">E6C27_scaffold261G00610</name>
</gene>
<evidence type="ECO:0000313" key="3">
    <source>
        <dbReference type="Proteomes" id="UP000321393"/>
    </source>
</evidence>
<evidence type="ECO:0000313" key="2">
    <source>
        <dbReference type="EMBL" id="TYJ95670.1"/>
    </source>
</evidence>
<dbReference type="Proteomes" id="UP000321947">
    <property type="component" value="Unassembled WGS sequence"/>
</dbReference>
<name>A0A5A7SSG9_CUCMM</name>
<evidence type="ECO:0000313" key="4">
    <source>
        <dbReference type="Proteomes" id="UP000321947"/>
    </source>
</evidence>
<sequence length="79" mass="9355">MLKARCLYDPSREKLQISRDVIFQENLEWARNEGVNEDKDIFEFQMMDQFYFDEAKNMEDVEIGIENAAPHEIEIPTIG</sequence>
<accession>A0A5A7SSG9</accession>
<reference evidence="3 4" key="1">
    <citation type="submission" date="2019-08" db="EMBL/GenBank/DDBJ databases">
        <title>Draft genome sequences of two oriental melons (Cucumis melo L. var makuwa).</title>
        <authorList>
            <person name="Kwon S.-Y."/>
        </authorList>
    </citation>
    <scope>NUCLEOTIDE SEQUENCE [LARGE SCALE GENOMIC DNA]</scope>
    <source>
        <strain evidence="4">cv. Chang Bougi</strain>
        <strain evidence="3">cv. SW 3</strain>
        <tissue evidence="1">Leaf</tissue>
    </source>
</reference>
<dbReference type="EMBL" id="SSTE01020856">
    <property type="protein sequence ID" value="KAA0033518.1"/>
    <property type="molecule type" value="Genomic_DNA"/>
</dbReference>
<dbReference type="Proteomes" id="UP000321393">
    <property type="component" value="Unassembled WGS sequence"/>
</dbReference>
<proteinExistence type="predicted"/>
<evidence type="ECO:0000313" key="1">
    <source>
        <dbReference type="EMBL" id="KAA0033518.1"/>
    </source>
</evidence>
<comment type="caution">
    <text evidence="1">The sequence shown here is derived from an EMBL/GenBank/DDBJ whole genome shotgun (WGS) entry which is preliminary data.</text>
</comment>